<dbReference type="InterPro" id="IPR029044">
    <property type="entry name" value="Nucleotide-diphossugar_trans"/>
</dbReference>
<dbReference type="SUPFAM" id="SSF53448">
    <property type="entry name" value="Nucleotide-diphospho-sugar transferases"/>
    <property type="match status" value="1"/>
</dbReference>
<feature type="transmembrane region" description="Helical" evidence="12">
    <location>
        <begin position="364"/>
        <end position="389"/>
    </location>
</feature>
<proteinExistence type="inferred from homology"/>
<evidence type="ECO:0000256" key="12">
    <source>
        <dbReference type="SAM" id="Phobius"/>
    </source>
</evidence>
<keyword evidence="6" id="KW-0997">Cell inner membrane</keyword>
<dbReference type="GO" id="GO:0016758">
    <property type="term" value="F:hexosyltransferase activity"/>
    <property type="evidence" value="ECO:0007669"/>
    <property type="project" value="TreeGrafter"/>
</dbReference>
<evidence type="ECO:0000256" key="6">
    <source>
        <dbReference type="ARBA" id="ARBA00022519"/>
    </source>
</evidence>
<reference evidence="14 15" key="1">
    <citation type="submission" date="2017-07" db="EMBL/GenBank/DDBJ databases">
        <title>Leptospira spp. isolated from tropical soils.</title>
        <authorList>
            <person name="Thibeaux R."/>
            <person name="Iraola G."/>
            <person name="Ferres I."/>
            <person name="Bierque E."/>
            <person name="Girault D."/>
            <person name="Soupe-Gilbert M.-E."/>
            <person name="Picardeau M."/>
            <person name="Goarant C."/>
        </authorList>
    </citation>
    <scope>NUCLEOTIDE SEQUENCE [LARGE SCALE GENOMIC DNA]</scope>
    <source>
        <strain evidence="14 15">FH2-B-A1</strain>
    </source>
</reference>
<dbReference type="GO" id="GO:0005886">
    <property type="term" value="C:plasma membrane"/>
    <property type="evidence" value="ECO:0007669"/>
    <property type="project" value="UniProtKB-SubCell"/>
</dbReference>
<keyword evidence="5" id="KW-1003">Cell membrane</keyword>
<dbReference type="Gene3D" id="3.90.550.10">
    <property type="entry name" value="Spore Coat Polysaccharide Biosynthesis Protein SpsA, Chain A"/>
    <property type="match status" value="1"/>
</dbReference>
<keyword evidence="11 12" id="KW-0472">Membrane</keyword>
<feature type="transmembrane region" description="Helical" evidence="12">
    <location>
        <begin position="41"/>
        <end position="66"/>
    </location>
</feature>
<comment type="pathway">
    <text evidence="2">Glycan metabolism; osmoregulated periplasmic glucan (OPG) biosynthesis.</text>
</comment>
<feature type="domain" description="Glycosyltransferase 2-like" evidence="13">
    <location>
        <begin position="193"/>
        <end position="389"/>
    </location>
</feature>
<dbReference type="InterPro" id="IPR001173">
    <property type="entry name" value="Glyco_trans_2-like"/>
</dbReference>
<gene>
    <name evidence="14" type="ORF">CH364_18300</name>
</gene>
<dbReference type="PANTHER" id="PTHR43867:SF5">
    <property type="entry name" value="GLUCANS BIOSYNTHESIS GLUCOSYLTRANSFERASE H"/>
    <property type="match status" value="1"/>
</dbReference>
<comment type="subcellular location">
    <subcellularLocation>
        <location evidence="1">Cell inner membrane</location>
        <topology evidence="1">Multi-pass membrane protein</topology>
    </subcellularLocation>
</comment>
<evidence type="ECO:0000313" key="14">
    <source>
        <dbReference type="EMBL" id="PJZ83026.1"/>
    </source>
</evidence>
<name>A0A2N0AFF5_9LEPT</name>
<feature type="transmembrane region" description="Helical" evidence="12">
    <location>
        <begin position="415"/>
        <end position="438"/>
    </location>
</feature>
<organism evidence="14 15">
    <name type="scientific">Leptospira harrisiae</name>
    <dbReference type="NCBI Taxonomy" id="2023189"/>
    <lineage>
        <taxon>Bacteria</taxon>
        <taxon>Pseudomonadati</taxon>
        <taxon>Spirochaetota</taxon>
        <taxon>Spirochaetia</taxon>
        <taxon>Leptospirales</taxon>
        <taxon>Leptospiraceae</taxon>
        <taxon>Leptospira</taxon>
    </lineage>
</organism>
<dbReference type="PANTHER" id="PTHR43867">
    <property type="entry name" value="CELLULOSE SYNTHASE CATALYTIC SUBUNIT A [UDP-FORMING]"/>
    <property type="match status" value="1"/>
</dbReference>
<accession>A0A2N0AFF5</accession>
<evidence type="ECO:0000256" key="2">
    <source>
        <dbReference type="ARBA" id="ARBA00005001"/>
    </source>
</evidence>
<evidence type="ECO:0000256" key="11">
    <source>
        <dbReference type="ARBA" id="ARBA00023136"/>
    </source>
</evidence>
<dbReference type="Pfam" id="PF13632">
    <property type="entry name" value="Glyco_trans_2_3"/>
    <property type="match status" value="1"/>
</dbReference>
<feature type="transmembrane region" description="Helical" evidence="12">
    <location>
        <begin position="496"/>
        <end position="516"/>
    </location>
</feature>
<protein>
    <recommendedName>
        <fullName evidence="4">Glucans biosynthesis glucosyltransferase H</fullName>
    </recommendedName>
</protein>
<dbReference type="CDD" id="cd04191">
    <property type="entry name" value="Glucan_BSP_MdoH"/>
    <property type="match status" value="1"/>
</dbReference>
<evidence type="ECO:0000256" key="8">
    <source>
        <dbReference type="ARBA" id="ARBA00022679"/>
    </source>
</evidence>
<evidence type="ECO:0000256" key="9">
    <source>
        <dbReference type="ARBA" id="ARBA00022692"/>
    </source>
</evidence>
<sequence>MILFQRFIFFFTFIIPVIWGFSLFIEIISFRGIEITEYYQFITLIFLLPMLSYGANSALFGFLITLKKGGDPLLKAKHIPEQELNFNLLESIPVAVVMPVYEENEISIFSRIKVIFESTTKIHKLPNLDYFILSDTRTPEKWIKEEAAYIELCESTKNFHNFHYRRRKSNLNGKSGNIADFCRRWGKKYKYMIILDADSLVSGELIIQLIANMEKNPNAGIIQSSTKIFRTTTLFQKFTEFSSYLFSPFFLKGASFWQINSTGYWGHNAILRVKPFMEHCALPHLPEYGGIGGKILSHDTVEAALMRKAGFDVYCAYELDGSYEESPPNIIDVLKRDQRWCQGNLQHFWFLFGKKIPFINRIHILNGILSYLNSPIWLCYILLSLWNYLEDSKYLNYSMLPEEYEFFKSQIYDPLYLKLLSLSLVLLFLPRVLSFFSLPVLEIFKKLPAFFMETIFSILIAPIYMVYHSIFVSSILLNKRITWGPQNRDADSGYNLPYILSSFFGITVLGFACAYISYSHSTMLFVLSFPIWIGWILSIPLVILTGKEQKTINQFFDTKYWKQNTSLTNNFEEALSSHKNSYLDGKEFFFALVHPIFYHQHKELQGNKTYQTKLPKSTEEDLIRLLKLGPDSLDKKTILRILSNRELLDSFYLKFWTSKKEDWASYWKTIWEKINPSFFPLISNNKKNDVNLQ</sequence>
<feature type="transmembrane region" description="Helical" evidence="12">
    <location>
        <begin position="7"/>
        <end position="29"/>
    </location>
</feature>
<evidence type="ECO:0000256" key="5">
    <source>
        <dbReference type="ARBA" id="ARBA00022475"/>
    </source>
</evidence>
<keyword evidence="9 12" id="KW-0812">Transmembrane</keyword>
<keyword evidence="8 14" id="KW-0808">Transferase</keyword>
<dbReference type="NCBIfam" id="NF003958">
    <property type="entry name" value="PRK05454.2-1"/>
    <property type="match status" value="1"/>
</dbReference>
<evidence type="ECO:0000256" key="7">
    <source>
        <dbReference type="ARBA" id="ARBA00022676"/>
    </source>
</evidence>
<dbReference type="OrthoDB" id="9775281at2"/>
<comment type="similarity">
    <text evidence="3">Belongs to the glycosyltransferase 2 family. OpgH subfamily.</text>
</comment>
<evidence type="ECO:0000256" key="3">
    <source>
        <dbReference type="ARBA" id="ARBA00009337"/>
    </source>
</evidence>
<keyword evidence="10 12" id="KW-1133">Transmembrane helix</keyword>
<evidence type="ECO:0000256" key="10">
    <source>
        <dbReference type="ARBA" id="ARBA00022989"/>
    </source>
</evidence>
<dbReference type="RefSeq" id="WP_100745094.1">
    <property type="nucleotide sequence ID" value="NZ_NPDW01000004.1"/>
</dbReference>
<dbReference type="InterPro" id="IPR050321">
    <property type="entry name" value="Glycosyltr_2/OpgH_subfam"/>
</dbReference>
<dbReference type="EMBL" id="NPDX01000008">
    <property type="protein sequence ID" value="PJZ83026.1"/>
    <property type="molecule type" value="Genomic_DNA"/>
</dbReference>
<evidence type="ECO:0000256" key="1">
    <source>
        <dbReference type="ARBA" id="ARBA00004429"/>
    </source>
</evidence>
<dbReference type="NCBIfam" id="NF003962">
    <property type="entry name" value="PRK05454.2-5"/>
    <property type="match status" value="1"/>
</dbReference>
<dbReference type="AlphaFoldDB" id="A0A2N0AFF5"/>
<feature type="transmembrane region" description="Helical" evidence="12">
    <location>
        <begin position="523"/>
        <end position="544"/>
    </location>
</feature>
<dbReference type="Proteomes" id="UP000232145">
    <property type="component" value="Unassembled WGS sequence"/>
</dbReference>
<evidence type="ECO:0000259" key="13">
    <source>
        <dbReference type="Pfam" id="PF13632"/>
    </source>
</evidence>
<keyword evidence="15" id="KW-1185">Reference proteome</keyword>
<evidence type="ECO:0000313" key="15">
    <source>
        <dbReference type="Proteomes" id="UP000232145"/>
    </source>
</evidence>
<keyword evidence="7" id="KW-0328">Glycosyltransferase</keyword>
<comment type="caution">
    <text evidence="14">The sequence shown here is derived from an EMBL/GenBank/DDBJ whole genome shotgun (WGS) entry which is preliminary data.</text>
</comment>
<evidence type="ECO:0000256" key="4">
    <source>
        <dbReference type="ARBA" id="ARBA00020585"/>
    </source>
</evidence>
<feature type="transmembrane region" description="Helical" evidence="12">
    <location>
        <begin position="450"/>
        <end position="476"/>
    </location>
</feature>